<dbReference type="Proteomes" id="UP000837803">
    <property type="component" value="Unassembled WGS sequence"/>
</dbReference>
<gene>
    <name evidence="1" type="ORF">LEM8419_03490</name>
</gene>
<proteinExistence type="predicted"/>
<dbReference type="EMBL" id="CAKLPZ010000007">
    <property type="protein sequence ID" value="CAH1002618.1"/>
    <property type="molecule type" value="Genomic_DNA"/>
</dbReference>
<protein>
    <submittedName>
        <fullName evidence="1">Uncharacterized protein</fullName>
    </submittedName>
</protein>
<sequence length="78" mass="8986">MTHYNTAKERRTASALQIYPDKPLAELCRPPLCRKDREAIRLIMHEGGPMFCQPMLEHLFGLPKSITLSPPIRPTWIT</sequence>
<accession>A0ABM9B5K3</accession>
<organism evidence="1 2">
    <name type="scientific">Neolewinella maritima</name>
    <dbReference type="NCBI Taxonomy" id="1383882"/>
    <lineage>
        <taxon>Bacteria</taxon>
        <taxon>Pseudomonadati</taxon>
        <taxon>Bacteroidota</taxon>
        <taxon>Saprospiria</taxon>
        <taxon>Saprospirales</taxon>
        <taxon>Lewinellaceae</taxon>
        <taxon>Neolewinella</taxon>
    </lineage>
</organism>
<comment type="caution">
    <text evidence="1">The sequence shown here is derived from an EMBL/GenBank/DDBJ whole genome shotgun (WGS) entry which is preliminary data.</text>
</comment>
<keyword evidence="2" id="KW-1185">Reference proteome</keyword>
<name>A0ABM9B5K3_9BACT</name>
<evidence type="ECO:0000313" key="1">
    <source>
        <dbReference type="EMBL" id="CAH1002618.1"/>
    </source>
</evidence>
<evidence type="ECO:0000313" key="2">
    <source>
        <dbReference type="Proteomes" id="UP000837803"/>
    </source>
</evidence>
<reference evidence="1" key="1">
    <citation type="submission" date="2021-12" db="EMBL/GenBank/DDBJ databases">
        <authorList>
            <person name="Rodrigo-Torres L."/>
            <person name="Arahal R. D."/>
            <person name="Lucena T."/>
        </authorList>
    </citation>
    <scope>NUCLEOTIDE SEQUENCE</scope>
    <source>
        <strain evidence="1">CECT 8419</strain>
    </source>
</reference>